<dbReference type="PROSITE" id="PS00411">
    <property type="entry name" value="KINESIN_MOTOR_1"/>
    <property type="match status" value="1"/>
</dbReference>
<dbReference type="InterPro" id="IPR036961">
    <property type="entry name" value="Kinesin_motor_dom_sf"/>
</dbReference>
<evidence type="ECO:0000256" key="1">
    <source>
        <dbReference type="ARBA" id="ARBA00004496"/>
    </source>
</evidence>
<sequence>IRVVVRIRPPLPTEKAQTCTNLTVDSGSRSVRLAHPKQQEVPKAFQFDRVFDAQTTQQQIFDETGISATIQSVMDGFNATIFAYGQTGSGKTFSMEGYEYEKNLSRPSERVQAKPKVDVSSDRLGMVPRVILGLYKAVAATEKAREYTVKCSFVQIYNEQILDLLNPSLSATSKSLRLRWASNEEFYVENLIINECSNADEMLGKFQDGVKQKIMASHNLNAASSRSHCIYTLYVESVDPASPQDVTKAKLSLVDLAGSERVVKTGATGVTLQESIGINKSLFVLRQVIQTLSDQAAGTSEAKAHVPYRDSKLTALLKHSLGGNSITLMIACLSPSDVYFDENLSTLQYAAKAQSIANKPVKNEDPKTALIQQLREEVAQLKVQLAQAHEVILQLGGKEMTGSNNDDTRVESPAPLPGVSPPPLIAAESTPKTPPAKTPAKTPAKKPASSATPESNQDKEPEATPLKELPGAKKLKLNVIDNVSMIKAMYQNEKQLRQELEATKVQAQKWSVELRTLNIENRSLRERMEVLEYLALSGDPTNDTLALVRPSQDCIDQVLQSCAKPQHTGAPKRGPTLEERDHQTSAVDATPKPTHETGVLSVVSLSSMQILTQLISELRHLLSGKSQ</sequence>
<dbReference type="SMART" id="SM00129">
    <property type="entry name" value="KISc"/>
    <property type="match status" value="1"/>
</dbReference>
<accession>A0A1V9ZK06</accession>
<comment type="subcellular location">
    <subcellularLocation>
        <location evidence="1">Cytoplasm</location>
    </subcellularLocation>
</comment>
<dbReference type="PRINTS" id="PR00380">
    <property type="entry name" value="KINESINHEAVY"/>
</dbReference>
<keyword evidence="2" id="KW-0963">Cytoplasm</keyword>
<dbReference type="PANTHER" id="PTHR47969">
    <property type="entry name" value="CHROMOSOME-ASSOCIATED KINESIN KIF4A-RELATED"/>
    <property type="match status" value="1"/>
</dbReference>
<dbReference type="PANTHER" id="PTHR47969:SF15">
    <property type="entry name" value="CHROMOSOME-ASSOCIATED KINESIN KIF4A-RELATED"/>
    <property type="match status" value="1"/>
</dbReference>
<dbReference type="Proteomes" id="UP000243579">
    <property type="component" value="Unassembled WGS sequence"/>
</dbReference>
<dbReference type="InterPro" id="IPR019821">
    <property type="entry name" value="Kinesin_motor_CS"/>
</dbReference>
<dbReference type="CDD" id="cd00106">
    <property type="entry name" value="KISc"/>
    <property type="match status" value="1"/>
</dbReference>
<feature type="region of interest" description="Disordered" evidence="9">
    <location>
        <begin position="397"/>
        <end position="470"/>
    </location>
</feature>
<feature type="non-terminal residue" evidence="11">
    <location>
        <position position="1"/>
    </location>
</feature>
<feature type="domain" description="Kinesin motor" evidence="10">
    <location>
        <begin position="1"/>
        <end position="356"/>
    </location>
</feature>
<dbReference type="InterPro" id="IPR001752">
    <property type="entry name" value="Kinesin_motor_dom"/>
</dbReference>
<feature type="region of interest" description="Disordered" evidence="9">
    <location>
        <begin position="565"/>
        <end position="594"/>
    </location>
</feature>
<dbReference type="AlphaFoldDB" id="A0A1V9ZK06"/>
<keyword evidence="7" id="KW-0493">Microtubule</keyword>
<organism evidence="11 12">
    <name type="scientific">Achlya hypogyna</name>
    <name type="common">Oomycete</name>
    <name type="synonym">Protoachlya hypogyna</name>
    <dbReference type="NCBI Taxonomy" id="1202772"/>
    <lineage>
        <taxon>Eukaryota</taxon>
        <taxon>Sar</taxon>
        <taxon>Stramenopiles</taxon>
        <taxon>Oomycota</taxon>
        <taxon>Saprolegniomycetes</taxon>
        <taxon>Saprolegniales</taxon>
        <taxon>Achlyaceae</taxon>
        <taxon>Achlya</taxon>
    </lineage>
</organism>
<dbReference type="GO" id="GO:0005524">
    <property type="term" value="F:ATP binding"/>
    <property type="evidence" value="ECO:0007669"/>
    <property type="project" value="UniProtKB-UniRule"/>
</dbReference>
<dbReference type="Pfam" id="PF00225">
    <property type="entry name" value="Kinesin"/>
    <property type="match status" value="1"/>
</dbReference>
<dbReference type="GO" id="GO:0005737">
    <property type="term" value="C:cytoplasm"/>
    <property type="evidence" value="ECO:0007669"/>
    <property type="project" value="UniProtKB-SubCell"/>
</dbReference>
<evidence type="ECO:0000259" key="10">
    <source>
        <dbReference type="PROSITE" id="PS50067"/>
    </source>
</evidence>
<dbReference type="GO" id="GO:0005875">
    <property type="term" value="C:microtubule associated complex"/>
    <property type="evidence" value="ECO:0007669"/>
    <property type="project" value="TreeGrafter"/>
</dbReference>
<dbReference type="GO" id="GO:0051231">
    <property type="term" value="P:spindle elongation"/>
    <property type="evidence" value="ECO:0007669"/>
    <property type="project" value="TreeGrafter"/>
</dbReference>
<dbReference type="STRING" id="1202772.A0A1V9ZK06"/>
<keyword evidence="5 8" id="KW-0175">Coiled coil</keyword>
<comment type="similarity">
    <text evidence="6 7">Belongs to the TRAFAC class myosin-kinesin ATPase superfamily. Kinesin family.</text>
</comment>
<evidence type="ECO:0000256" key="2">
    <source>
        <dbReference type="ARBA" id="ARBA00022490"/>
    </source>
</evidence>
<dbReference type="OrthoDB" id="3176171at2759"/>
<feature type="compositionally biased region" description="Low complexity" evidence="9">
    <location>
        <begin position="438"/>
        <end position="455"/>
    </location>
</feature>
<reference evidence="11 12" key="1">
    <citation type="journal article" date="2014" name="Genome Biol. Evol.">
        <title>The secreted proteins of Achlya hypogyna and Thraustotheca clavata identify the ancestral oomycete secretome and reveal gene acquisitions by horizontal gene transfer.</title>
        <authorList>
            <person name="Misner I."/>
            <person name="Blouin N."/>
            <person name="Leonard G."/>
            <person name="Richards T.A."/>
            <person name="Lane C.E."/>
        </authorList>
    </citation>
    <scope>NUCLEOTIDE SEQUENCE [LARGE SCALE GENOMIC DNA]</scope>
    <source>
        <strain evidence="11 12">ATCC 48635</strain>
    </source>
</reference>
<name>A0A1V9ZK06_ACHHY</name>
<evidence type="ECO:0000256" key="9">
    <source>
        <dbReference type="SAM" id="MobiDB-lite"/>
    </source>
</evidence>
<keyword evidence="6 7" id="KW-0505">Motor protein</keyword>
<evidence type="ECO:0000256" key="3">
    <source>
        <dbReference type="ARBA" id="ARBA00022741"/>
    </source>
</evidence>
<feature type="binding site" evidence="6">
    <location>
        <begin position="85"/>
        <end position="92"/>
    </location>
    <ligand>
        <name>ATP</name>
        <dbReference type="ChEBI" id="CHEBI:30616"/>
    </ligand>
</feature>
<evidence type="ECO:0000256" key="7">
    <source>
        <dbReference type="RuleBase" id="RU000394"/>
    </source>
</evidence>
<dbReference type="GO" id="GO:0005874">
    <property type="term" value="C:microtubule"/>
    <property type="evidence" value="ECO:0007669"/>
    <property type="project" value="UniProtKB-KW"/>
</dbReference>
<dbReference type="GO" id="GO:0008017">
    <property type="term" value="F:microtubule binding"/>
    <property type="evidence" value="ECO:0007669"/>
    <property type="project" value="InterPro"/>
</dbReference>
<feature type="compositionally biased region" description="Pro residues" evidence="9">
    <location>
        <begin position="414"/>
        <end position="424"/>
    </location>
</feature>
<dbReference type="EMBL" id="JNBR01000087">
    <property type="protein sequence ID" value="OQR98315.1"/>
    <property type="molecule type" value="Genomic_DNA"/>
</dbReference>
<dbReference type="Gene3D" id="3.40.850.10">
    <property type="entry name" value="Kinesin motor domain"/>
    <property type="match status" value="1"/>
</dbReference>
<dbReference type="InterPro" id="IPR027640">
    <property type="entry name" value="Kinesin-like_fam"/>
</dbReference>
<keyword evidence="4 6" id="KW-0067">ATP-binding</keyword>
<evidence type="ECO:0000313" key="12">
    <source>
        <dbReference type="Proteomes" id="UP000243579"/>
    </source>
</evidence>
<keyword evidence="3 6" id="KW-0547">Nucleotide-binding</keyword>
<evidence type="ECO:0000256" key="8">
    <source>
        <dbReference type="SAM" id="Coils"/>
    </source>
</evidence>
<gene>
    <name evidence="11" type="ORF">ACHHYP_08754</name>
</gene>
<dbReference type="PROSITE" id="PS50067">
    <property type="entry name" value="KINESIN_MOTOR_2"/>
    <property type="match status" value="1"/>
</dbReference>
<evidence type="ECO:0000256" key="5">
    <source>
        <dbReference type="ARBA" id="ARBA00023054"/>
    </source>
</evidence>
<evidence type="ECO:0000256" key="4">
    <source>
        <dbReference type="ARBA" id="ARBA00022840"/>
    </source>
</evidence>
<dbReference type="GO" id="GO:0003777">
    <property type="term" value="F:microtubule motor activity"/>
    <property type="evidence" value="ECO:0007669"/>
    <property type="project" value="InterPro"/>
</dbReference>
<evidence type="ECO:0000313" key="11">
    <source>
        <dbReference type="EMBL" id="OQR98315.1"/>
    </source>
</evidence>
<protein>
    <recommendedName>
        <fullName evidence="7">Kinesin-like protein</fullName>
    </recommendedName>
</protein>
<evidence type="ECO:0000256" key="6">
    <source>
        <dbReference type="PROSITE-ProRule" id="PRU00283"/>
    </source>
</evidence>
<dbReference type="GO" id="GO:0007018">
    <property type="term" value="P:microtubule-based movement"/>
    <property type="evidence" value="ECO:0007669"/>
    <property type="project" value="InterPro"/>
</dbReference>
<keyword evidence="12" id="KW-1185">Reference proteome</keyword>
<proteinExistence type="inferred from homology"/>
<dbReference type="InterPro" id="IPR027417">
    <property type="entry name" value="P-loop_NTPase"/>
</dbReference>
<feature type="coiled-coil region" evidence="8">
    <location>
        <begin position="486"/>
        <end position="534"/>
    </location>
</feature>
<dbReference type="SUPFAM" id="SSF52540">
    <property type="entry name" value="P-loop containing nucleoside triphosphate hydrolases"/>
    <property type="match status" value="1"/>
</dbReference>
<comment type="caution">
    <text evidence="11">The sequence shown here is derived from an EMBL/GenBank/DDBJ whole genome shotgun (WGS) entry which is preliminary data.</text>
</comment>
<dbReference type="GO" id="GO:0007052">
    <property type="term" value="P:mitotic spindle organization"/>
    <property type="evidence" value="ECO:0007669"/>
    <property type="project" value="TreeGrafter"/>
</dbReference>